<evidence type="ECO:0000313" key="2">
    <source>
        <dbReference type="Proteomes" id="UP000250163"/>
    </source>
</evidence>
<dbReference type="Proteomes" id="UP000250163">
    <property type="component" value="Chromosome MORIYA"/>
</dbReference>
<accession>A0A330LLE3</accession>
<proteinExistence type="predicted"/>
<keyword evidence="2" id="KW-1185">Reference proteome</keyword>
<sequence>MAFLHPQHLDAQGFLDPVLILICFALPLKSLPKQAQLKHALTKFEVMFFPYIL</sequence>
<dbReference type="AlphaFoldDB" id="A0A330LLE3"/>
<protein>
    <submittedName>
        <fullName evidence="1">Uncharacterized protein</fullName>
    </submittedName>
</protein>
<organism evidence="1 2">
    <name type="scientific">Moritella yayanosii</name>
    <dbReference type="NCBI Taxonomy" id="69539"/>
    <lineage>
        <taxon>Bacteria</taxon>
        <taxon>Pseudomonadati</taxon>
        <taxon>Pseudomonadota</taxon>
        <taxon>Gammaproteobacteria</taxon>
        <taxon>Alteromonadales</taxon>
        <taxon>Moritellaceae</taxon>
        <taxon>Moritella</taxon>
    </lineage>
</organism>
<reference evidence="2" key="1">
    <citation type="submission" date="2018-05" db="EMBL/GenBank/DDBJ databases">
        <authorList>
            <person name="Cea G.-C."/>
            <person name="William W."/>
        </authorList>
    </citation>
    <scope>NUCLEOTIDE SEQUENCE [LARGE SCALE GENOMIC DNA]</scope>
    <source>
        <strain evidence="2">DB21MT 5</strain>
    </source>
</reference>
<dbReference type="EMBL" id="LS483250">
    <property type="protein sequence ID" value="SQD77016.1"/>
    <property type="molecule type" value="Genomic_DNA"/>
</dbReference>
<name>A0A330LLE3_9GAMM</name>
<evidence type="ECO:0000313" key="1">
    <source>
        <dbReference type="EMBL" id="SQD77016.1"/>
    </source>
</evidence>
<gene>
    <name evidence="1" type="ORF">MORIYA_0538</name>
</gene>
<dbReference type="KEGG" id="mya:MORIYA_0538"/>